<keyword evidence="2" id="KW-0238">DNA-binding</keyword>
<dbReference type="RefSeq" id="WP_069662209.1">
    <property type="nucleotide sequence ID" value="NZ_JBHUJJ010000001.1"/>
</dbReference>
<evidence type="ECO:0000313" key="6">
    <source>
        <dbReference type="Proteomes" id="UP000095094"/>
    </source>
</evidence>
<keyword evidence="6" id="KW-1185">Reference proteome</keyword>
<protein>
    <submittedName>
        <fullName evidence="5">Transcriptional regulator</fullName>
    </submittedName>
</protein>
<dbReference type="Proteomes" id="UP000095094">
    <property type="component" value="Unassembled WGS sequence"/>
</dbReference>
<dbReference type="EMBL" id="MIJY01000002">
    <property type="protein sequence ID" value="OEG19942.1"/>
    <property type="molecule type" value="Genomic_DNA"/>
</dbReference>
<accession>A0A1E5H4Z3</accession>
<dbReference type="InterPro" id="IPR000835">
    <property type="entry name" value="HTH_MarR-typ"/>
</dbReference>
<dbReference type="GO" id="GO:0003700">
    <property type="term" value="F:DNA-binding transcription factor activity"/>
    <property type="evidence" value="ECO:0007669"/>
    <property type="project" value="InterPro"/>
</dbReference>
<proteinExistence type="predicted"/>
<dbReference type="InterPro" id="IPR036388">
    <property type="entry name" value="WH-like_DNA-bd_sf"/>
</dbReference>
<dbReference type="Pfam" id="PF01047">
    <property type="entry name" value="MarR"/>
    <property type="match status" value="1"/>
</dbReference>
<name>A0A1E5H4Z3_9ENTE</name>
<gene>
    <name evidence="5" type="ORF">BCR25_14205</name>
</gene>
<evidence type="ECO:0000256" key="3">
    <source>
        <dbReference type="ARBA" id="ARBA00023163"/>
    </source>
</evidence>
<dbReference type="SMART" id="SM00418">
    <property type="entry name" value="HTH_ARSR"/>
    <property type="match status" value="1"/>
</dbReference>
<dbReference type="SUPFAM" id="SSF46785">
    <property type="entry name" value="Winged helix' DNA-binding domain"/>
    <property type="match status" value="1"/>
</dbReference>
<sequence>MELDISKHSLKVYEALASETRLTMIQLIGKKKMNMSQLAEKMGLSNAIITRHIQKLEQAGIVKSERIPGKSGVQKMIFLSIDDIHIRFPEQIYHAYKLHTTDLKIGHFTDFEIKPTCGLATATAIVGKADEPKYFMDSHRVDASLLWFSEGFVEYKVPNLLQEHQIPELLDISFEVSSEFPLSNNIWPSDISIYINDQKVAVYTVPGNFSDTRGNYTPDWWDDHFSQYGLLKHLRINSLDTGIDGEKHSDITIKDLDLENNPFIKLRFEIEQDAANKGGITLFGENFGNHKQNILLNLYYSDSVL</sequence>
<dbReference type="AlphaFoldDB" id="A0A1E5H4Z3"/>
<dbReference type="InterPro" id="IPR011991">
    <property type="entry name" value="ArsR-like_HTH"/>
</dbReference>
<dbReference type="Gene3D" id="1.10.10.10">
    <property type="entry name" value="Winged helix-like DNA-binding domain superfamily/Winged helix DNA-binding domain"/>
    <property type="match status" value="1"/>
</dbReference>
<dbReference type="InterPro" id="IPR036390">
    <property type="entry name" value="WH_DNA-bd_sf"/>
</dbReference>
<evidence type="ECO:0000313" key="5">
    <source>
        <dbReference type="EMBL" id="OEG19942.1"/>
    </source>
</evidence>
<evidence type="ECO:0000256" key="1">
    <source>
        <dbReference type="ARBA" id="ARBA00023015"/>
    </source>
</evidence>
<organism evidence="5 6">
    <name type="scientific">Enterococcus termitis</name>
    <dbReference type="NCBI Taxonomy" id="332950"/>
    <lineage>
        <taxon>Bacteria</taxon>
        <taxon>Bacillati</taxon>
        <taxon>Bacillota</taxon>
        <taxon>Bacilli</taxon>
        <taxon>Lactobacillales</taxon>
        <taxon>Enterococcaceae</taxon>
        <taxon>Enterococcus</taxon>
    </lineage>
</organism>
<dbReference type="PROSITE" id="PS50987">
    <property type="entry name" value="HTH_ARSR_2"/>
    <property type="match status" value="1"/>
</dbReference>
<dbReference type="GO" id="GO:0003677">
    <property type="term" value="F:DNA binding"/>
    <property type="evidence" value="ECO:0007669"/>
    <property type="project" value="UniProtKB-KW"/>
</dbReference>
<evidence type="ECO:0000259" key="4">
    <source>
        <dbReference type="PROSITE" id="PS50987"/>
    </source>
</evidence>
<dbReference type="InterPro" id="IPR051011">
    <property type="entry name" value="Metal_resp_trans_reg"/>
</dbReference>
<evidence type="ECO:0000256" key="2">
    <source>
        <dbReference type="ARBA" id="ARBA00023125"/>
    </source>
</evidence>
<dbReference type="PATRIC" id="fig|332950.4.peg.556"/>
<reference evidence="6" key="1">
    <citation type="submission" date="2016-09" db="EMBL/GenBank/DDBJ databases">
        <authorList>
            <person name="Gulvik C.A."/>
        </authorList>
    </citation>
    <scope>NUCLEOTIDE SEQUENCE [LARGE SCALE GENOMIC DNA]</scope>
    <source>
        <strain evidence="6">LMG 8895</strain>
    </source>
</reference>
<feature type="domain" description="HTH arsR-type" evidence="4">
    <location>
        <begin position="1"/>
        <end position="99"/>
    </location>
</feature>
<keyword evidence="1" id="KW-0805">Transcription regulation</keyword>
<dbReference type="CDD" id="cd00090">
    <property type="entry name" value="HTH_ARSR"/>
    <property type="match status" value="1"/>
</dbReference>
<keyword evidence="3" id="KW-0804">Transcription</keyword>
<dbReference type="PANTHER" id="PTHR43132:SF2">
    <property type="entry name" value="ARSENICAL RESISTANCE OPERON REPRESSOR ARSR-RELATED"/>
    <property type="match status" value="1"/>
</dbReference>
<dbReference type="InterPro" id="IPR001845">
    <property type="entry name" value="HTH_ArsR_DNA-bd_dom"/>
</dbReference>
<comment type="caution">
    <text evidence="5">The sequence shown here is derived from an EMBL/GenBank/DDBJ whole genome shotgun (WGS) entry which is preliminary data.</text>
</comment>
<dbReference type="PANTHER" id="PTHR43132">
    <property type="entry name" value="ARSENICAL RESISTANCE OPERON REPRESSOR ARSR-RELATED"/>
    <property type="match status" value="1"/>
</dbReference>
<dbReference type="OrthoDB" id="9781958at2"/>